<protein>
    <submittedName>
        <fullName evidence="2">Uncharacterized protein</fullName>
    </submittedName>
</protein>
<evidence type="ECO:0000256" key="1">
    <source>
        <dbReference type="SAM" id="MobiDB-lite"/>
    </source>
</evidence>
<proteinExistence type="predicted"/>
<feature type="region of interest" description="Disordered" evidence="1">
    <location>
        <begin position="22"/>
        <end position="44"/>
    </location>
</feature>
<sequence>MPSSSTINRVVTKIMRIRSRDHEIPSSKHGANGEVKEISRRNKKTAPVTEIAELLDPEDMSW</sequence>
<dbReference type="EMBL" id="KN837145">
    <property type="protein sequence ID" value="KIJ40310.1"/>
    <property type="molecule type" value="Genomic_DNA"/>
</dbReference>
<name>A0A0C9VQ29_SPHS4</name>
<dbReference type="HOGENOM" id="CLU_209341_0_0_1"/>
<dbReference type="AlphaFoldDB" id="A0A0C9VQ29"/>
<accession>A0A0C9VQ29</accession>
<evidence type="ECO:0000313" key="3">
    <source>
        <dbReference type="Proteomes" id="UP000054279"/>
    </source>
</evidence>
<dbReference type="Proteomes" id="UP000054279">
    <property type="component" value="Unassembled WGS sequence"/>
</dbReference>
<organism evidence="2 3">
    <name type="scientific">Sphaerobolus stellatus (strain SS14)</name>
    <dbReference type="NCBI Taxonomy" id="990650"/>
    <lineage>
        <taxon>Eukaryota</taxon>
        <taxon>Fungi</taxon>
        <taxon>Dikarya</taxon>
        <taxon>Basidiomycota</taxon>
        <taxon>Agaricomycotina</taxon>
        <taxon>Agaricomycetes</taxon>
        <taxon>Phallomycetidae</taxon>
        <taxon>Geastrales</taxon>
        <taxon>Sphaerobolaceae</taxon>
        <taxon>Sphaerobolus</taxon>
    </lineage>
</organism>
<keyword evidence="3" id="KW-1185">Reference proteome</keyword>
<reference evidence="2 3" key="1">
    <citation type="submission" date="2014-06" db="EMBL/GenBank/DDBJ databases">
        <title>Evolutionary Origins and Diversification of the Mycorrhizal Mutualists.</title>
        <authorList>
            <consortium name="DOE Joint Genome Institute"/>
            <consortium name="Mycorrhizal Genomics Consortium"/>
            <person name="Kohler A."/>
            <person name="Kuo A."/>
            <person name="Nagy L.G."/>
            <person name="Floudas D."/>
            <person name="Copeland A."/>
            <person name="Barry K.W."/>
            <person name="Cichocki N."/>
            <person name="Veneault-Fourrey C."/>
            <person name="LaButti K."/>
            <person name="Lindquist E.A."/>
            <person name="Lipzen A."/>
            <person name="Lundell T."/>
            <person name="Morin E."/>
            <person name="Murat C."/>
            <person name="Riley R."/>
            <person name="Ohm R."/>
            <person name="Sun H."/>
            <person name="Tunlid A."/>
            <person name="Henrissat B."/>
            <person name="Grigoriev I.V."/>
            <person name="Hibbett D.S."/>
            <person name="Martin F."/>
        </authorList>
    </citation>
    <scope>NUCLEOTIDE SEQUENCE [LARGE SCALE GENOMIC DNA]</scope>
    <source>
        <strain evidence="2 3">SS14</strain>
    </source>
</reference>
<gene>
    <name evidence="2" type="ORF">M422DRAFT_32345</name>
</gene>
<evidence type="ECO:0000313" key="2">
    <source>
        <dbReference type="EMBL" id="KIJ40310.1"/>
    </source>
</evidence>